<gene>
    <name evidence="1" type="ORF">KIW84_034437</name>
</gene>
<reference evidence="1 2" key="1">
    <citation type="journal article" date="2022" name="Nat. Genet.">
        <title>Improved pea reference genome and pan-genome highlight genomic features and evolutionary characteristics.</title>
        <authorList>
            <person name="Yang T."/>
            <person name="Liu R."/>
            <person name="Luo Y."/>
            <person name="Hu S."/>
            <person name="Wang D."/>
            <person name="Wang C."/>
            <person name="Pandey M.K."/>
            <person name="Ge S."/>
            <person name="Xu Q."/>
            <person name="Li N."/>
            <person name="Li G."/>
            <person name="Huang Y."/>
            <person name="Saxena R.K."/>
            <person name="Ji Y."/>
            <person name="Li M."/>
            <person name="Yan X."/>
            <person name="He Y."/>
            <person name="Liu Y."/>
            <person name="Wang X."/>
            <person name="Xiang C."/>
            <person name="Varshney R.K."/>
            <person name="Ding H."/>
            <person name="Gao S."/>
            <person name="Zong X."/>
        </authorList>
    </citation>
    <scope>NUCLEOTIDE SEQUENCE [LARGE SCALE GENOMIC DNA]</scope>
    <source>
        <strain evidence="1 2">cv. Zhongwan 6</strain>
    </source>
</reference>
<protein>
    <submittedName>
        <fullName evidence="1">Uncharacterized protein</fullName>
    </submittedName>
</protein>
<proteinExistence type="predicted"/>
<evidence type="ECO:0000313" key="1">
    <source>
        <dbReference type="EMBL" id="KAI5429851.1"/>
    </source>
</evidence>
<dbReference type="EMBL" id="JAMSHJ010000003">
    <property type="protein sequence ID" value="KAI5429851.1"/>
    <property type="molecule type" value="Genomic_DNA"/>
</dbReference>
<sequence>MPQMSASQSQAQKESFGQALQNVYDMLISNFVKSCLKCNHCLSIKIPKEAYKAGLKRCRIYLHGRFITNKEEIVLETAKNLNDNLVIEKEILDDRREQHDPDLLVMENSGKNSVRDLYDGLHLEKNNNL</sequence>
<accession>A0A9D4XYI9</accession>
<dbReference type="AlphaFoldDB" id="A0A9D4XYI9"/>
<comment type="caution">
    <text evidence="1">The sequence shown here is derived from an EMBL/GenBank/DDBJ whole genome shotgun (WGS) entry which is preliminary data.</text>
</comment>
<dbReference type="Gramene" id="Psat03G0443700-T1">
    <property type="protein sequence ID" value="KAI5429851.1"/>
    <property type="gene ID" value="KIW84_034437"/>
</dbReference>
<dbReference type="Proteomes" id="UP001058974">
    <property type="component" value="Chromosome 3"/>
</dbReference>
<evidence type="ECO:0000313" key="2">
    <source>
        <dbReference type="Proteomes" id="UP001058974"/>
    </source>
</evidence>
<organism evidence="1 2">
    <name type="scientific">Pisum sativum</name>
    <name type="common">Garden pea</name>
    <name type="synonym">Lathyrus oleraceus</name>
    <dbReference type="NCBI Taxonomy" id="3888"/>
    <lineage>
        <taxon>Eukaryota</taxon>
        <taxon>Viridiplantae</taxon>
        <taxon>Streptophyta</taxon>
        <taxon>Embryophyta</taxon>
        <taxon>Tracheophyta</taxon>
        <taxon>Spermatophyta</taxon>
        <taxon>Magnoliopsida</taxon>
        <taxon>eudicotyledons</taxon>
        <taxon>Gunneridae</taxon>
        <taxon>Pentapetalae</taxon>
        <taxon>rosids</taxon>
        <taxon>fabids</taxon>
        <taxon>Fabales</taxon>
        <taxon>Fabaceae</taxon>
        <taxon>Papilionoideae</taxon>
        <taxon>50 kb inversion clade</taxon>
        <taxon>NPAAA clade</taxon>
        <taxon>Hologalegina</taxon>
        <taxon>IRL clade</taxon>
        <taxon>Fabeae</taxon>
        <taxon>Lathyrus</taxon>
    </lineage>
</organism>
<keyword evidence="2" id="KW-1185">Reference proteome</keyword>
<name>A0A9D4XYI9_PEA</name>